<dbReference type="Gene3D" id="3.40.50.150">
    <property type="entry name" value="Vaccinia Virus protein VP39"/>
    <property type="match status" value="1"/>
</dbReference>
<dbReference type="Pfam" id="PF13489">
    <property type="entry name" value="Methyltransf_23"/>
    <property type="match status" value="1"/>
</dbReference>
<organism evidence="3 4">
    <name type="scientific">Clostridium neonatale</name>
    <dbReference type="NCBI Taxonomy" id="137838"/>
    <lineage>
        <taxon>Bacteria</taxon>
        <taxon>Bacillati</taxon>
        <taxon>Bacillota</taxon>
        <taxon>Clostridia</taxon>
        <taxon>Eubacteriales</taxon>
        <taxon>Clostridiaceae</taxon>
        <taxon>Clostridium</taxon>
    </lineage>
</organism>
<dbReference type="Proteomes" id="UP000220840">
    <property type="component" value="Unassembled WGS sequence"/>
</dbReference>
<reference evidence="3 4" key="1">
    <citation type="submission" date="2017-10" db="EMBL/GenBank/DDBJ databases">
        <title>Effective Description of Clostridium neonatale sp. nov. linked to necrotizing enterocolitis in neonates and a clarification of species assignable to the genus Clostridium (Prazmowski 1880) emend. Lawson and Rainey 2016.</title>
        <authorList>
            <person name="Bernard K."/>
            <person name="Burdz T."/>
            <person name="Wiebe D."/>
            <person name="Balcewich B."/>
            <person name="Alfa M."/>
            <person name="Bernier A.-M."/>
        </authorList>
    </citation>
    <scope>NUCLEOTIDE SEQUENCE [LARGE SCALE GENOMIC DNA]</scope>
    <source>
        <strain evidence="3 4">LCDC99A005</strain>
    </source>
</reference>
<accession>A0A2A7MGK3</accession>
<evidence type="ECO:0000313" key="2">
    <source>
        <dbReference type="EMBL" id="CAI3540206.1"/>
    </source>
</evidence>
<dbReference type="GO" id="GO:0008168">
    <property type="term" value="F:methyltransferase activity"/>
    <property type="evidence" value="ECO:0007669"/>
    <property type="project" value="UniProtKB-KW"/>
</dbReference>
<evidence type="ECO:0000313" key="3">
    <source>
        <dbReference type="EMBL" id="PEG30729.1"/>
    </source>
</evidence>
<dbReference type="OrthoDB" id="9791837at2"/>
<dbReference type="EMBL" id="CAMTCP010000020">
    <property type="protein sequence ID" value="CAI3540206.1"/>
    <property type="molecule type" value="Genomic_DNA"/>
</dbReference>
<keyword evidence="4" id="KW-1185">Reference proteome</keyword>
<dbReference type="Proteomes" id="UP001189143">
    <property type="component" value="Unassembled WGS sequence"/>
</dbReference>
<dbReference type="RefSeq" id="WP_058294898.1">
    <property type="nucleotide sequence ID" value="NZ_CAKJVD010000068.1"/>
</dbReference>
<proteinExistence type="predicted"/>
<protein>
    <submittedName>
        <fullName evidence="2 3">Methyltransferase</fullName>
    </submittedName>
</protein>
<sequence>MYFDEEAAKWDTETRIKRAKILSDVISEKIDYTKGLTALEIGCGTGLISCNLIEKFNKIYCMDISKEMQQILLNKIKKFNISNIEVSEKDLIYSGRFYEKFDVVYSSMVFHHIDDIEYELKKIYKLLKTNGVVIIIDLDKDDGRFHAEEKDFHGHNGFDRDELKALMEKYNFKNVFFETAYEGKKDMKDGVLDYSLFLVIGMKR</sequence>
<evidence type="ECO:0000313" key="4">
    <source>
        <dbReference type="Proteomes" id="UP000220840"/>
    </source>
</evidence>
<keyword evidence="1 3" id="KW-0808">Transferase</keyword>
<dbReference type="GeneID" id="68877087"/>
<evidence type="ECO:0000256" key="1">
    <source>
        <dbReference type="ARBA" id="ARBA00022679"/>
    </source>
</evidence>
<dbReference type="EMBL" id="PDCJ01000001">
    <property type="protein sequence ID" value="PEG30729.1"/>
    <property type="molecule type" value="Genomic_DNA"/>
</dbReference>
<dbReference type="AlphaFoldDB" id="A0A2A7MGK3"/>
<reference evidence="2" key="2">
    <citation type="submission" date="2022-10" db="EMBL/GenBank/DDBJ databases">
        <authorList>
            <person name="Aires J."/>
            <person name="Mesa V."/>
        </authorList>
    </citation>
    <scope>NUCLEOTIDE SEQUENCE</scope>
    <source>
        <strain evidence="2">Clostridium neonatale JD116</strain>
    </source>
</reference>
<dbReference type="SUPFAM" id="SSF53335">
    <property type="entry name" value="S-adenosyl-L-methionine-dependent methyltransferases"/>
    <property type="match status" value="1"/>
</dbReference>
<dbReference type="PANTHER" id="PTHR43861:SF3">
    <property type="entry name" value="PUTATIVE (AFU_ORTHOLOGUE AFUA_2G14390)-RELATED"/>
    <property type="match status" value="1"/>
</dbReference>
<dbReference type="CDD" id="cd02440">
    <property type="entry name" value="AdoMet_MTases"/>
    <property type="match status" value="1"/>
</dbReference>
<dbReference type="GO" id="GO:0032259">
    <property type="term" value="P:methylation"/>
    <property type="evidence" value="ECO:0007669"/>
    <property type="project" value="UniProtKB-KW"/>
</dbReference>
<gene>
    <name evidence="2" type="ORF">CNEO2_1180003</name>
    <name evidence="3" type="ORF">CQ394_03120</name>
</gene>
<dbReference type="STRING" id="137838.GCA_001458595_02083"/>
<keyword evidence="3" id="KW-0489">Methyltransferase</keyword>
<comment type="caution">
    <text evidence="3">The sequence shown here is derived from an EMBL/GenBank/DDBJ whole genome shotgun (WGS) entry which is preliminary data.</text>
</comment>
<name>A0A2A7MGK3_9CLOT</name>
<dbReference type="InterPro" id="IPR029063">
    <property type="entry name" value="SAM-dependent_MTases_sf"/>
</dbReference>
<dbReference type="PANTHER" id="PTHR43861">
    <property type="entry name" value="TRANS-ACONITATE 2-METHYLTRANSFERASE-RELATED"/>
    <property type="match status" value="1"/>
</dbReference>